<proteinExistence type="predicted"/>
<dbReference type="PANTHER" id="PTHR22913">
    <property type="entry name" value="HYALURONAN SYNTHASE"/>
    <property type="match status" value="1"/>
</dbReference>
<keyword evidence="6" id="KW-1133">Transmembrane helix</keyword>
<evidence type="ECO:0000313" key="7">
    <source>
        <dbReference type="EMBL" id="WXA90848.1"/>
    </source>
</evidence>
<gene>
    <name evidence="7" type="ORF">LZC95_30890</name>
</gene>
<evidence type="ECO:0000313" key="8">
    <source>
        <dbReference type="Proteomes" id="UP001379533"/>
    </source>
</evidence>
<dbReference type="Gene3D" id="3.90.550.10">
    <property type="entry name" value="Spore Coat Polysaccharide Biosynthesis Protein SpsA, Chain A"/>
    <property type="match status" value="1"/>
</dbReference>
<evidence type="ECO:0000256" key="4">
    <source>
        <dbReference type="ARBA" id="ARBA00022679"/>
    </source>
</evidence>
<dbReference type="SUPFAM" id="SSF53448">
    <property type="entry name" value="Nucleotide-diphospho-sugar transferases"/>
    <property type="match status" value="1"/>
</dbReference>
<protein>
    <submittedName>
        <fullName evidence="7">Glycosyltransferase</fullName>
        <ecNumber evidence="7">2.4.-.-</ecNumber>
    </submittedName>
</protein>
<dbReference type="PANTHER" id="PTHR22913:SF12">
    <property type="entry name" value="MANNURONAN SYNTHASE"/>
    <property type="match status" value="1"/>
</dbReference>
<dbReference type="InterPro" id="IPR029044">
    <property type="entry name" value="Nucleotide-diphossugar_trans"/>
</dbReference>
<dbReference type="EC" id="2.4.-.-" evidence="7"/>
<dbReference type="EMBL" id="CP089982">
    <property type="protein sequence ID" value="WXA90848.1"/>
    <property type="molecule type" value="Genomic_DNA"/>
</dbReference>
<name>A0ABZ2K0H2_9BACT</name>
<keyword evidence="5 6" id="KW-0472">Membrane</keyword>
<dbReference type="RefSeq" id="WP_394841468.1">
    <property type="nucleotide sequence ID" value="NZ_CP089982.1"/>
</dbReference>
<sequence>MTRVLSLAKRLAFTSLGSLPFLGAFISVVFMLWGSGQLHSRGLNALGDWAIACASHPIGAIVLVQAIYTGLQSLLWMRYSTFERPAGAVWPKVTVVIPAFNEGPMVERSIRSVARCSYPKELLEIIVVDDGSRDDTFFHMQRLRREFPDLVRLVRFIQNRGKRAGLEAGFRAASGEIVITIDSDSEIEPTTIHEMVAPFLCDKKIGGVAGRVAVLNRAESLISSMLEVQYALAFDFARAAQSTYRCVACCPGALSAFRREAIIPFLTEWTNQKFLGRPVGHGEDQALTNIVLRQGYDTVYQRTAVVHTLAPTKYKQLSRMFVRWDRSYIVEGFSFAKFMFSGYREKNRVLPIVHFVVSNLRLVIFAWGILELPLVFTEDLSTLFRGGIALAITALFSAAYYLRIERSFRFIYGLAYALFSVCLLQWILPWALITVRDERWGTR</sequence>
<evidence type="ECO:0000256" key="5">
    <source>
        <dbReference type="ARBA" id="ARBA00023136"/>
    </source>
</evidence>
<feature type="transmembrane region" description="Helical" evidence="6">
    <location>
        <begin position="49"/>
        <end position="71"/>
    </location>
</feature>
<organism evidence="7 8">
    <name type="scientific">Pendulispora brunnea</name>
    <dbReference type="NCBI Taxonomy" id="2905690"/>
    <lineage>
        <taxon>Bacteria</taxon>
        <taxon>Pseudomonadati</taxon>
        <taxon>Myxococcota</taxon>
        <taxon>Myxococcia</taxon>
        <taxon>Myxococcales</taxon>
        <taxon>Sorangiineae</taxon>
        <taxon>Pendulisporaceae</taxon>
        <taxon>Pendulispora</taxon>
    </lineage>
</organism>
<evidence type="ECO:0000256" key="1">
    <source>
        <dbReference type="ARBA" id="ARBA00004236"/>
    </source>
</evidence>
<dbReference type="Pfam" id="PF13641">
    <property type="entry name" value="Glyco_tranf_2_3"/>
    <property type="match status" value="1"/>
</dbReference>
<keyword evidence="8" id="KW-1185">Reference proteome</keyword>
<comment type="subcellular location">
    <subcellularLocation>
        <location evidence="1">Cell membrane</location>
    </subcellularLocation>
</comment>
<evidence type="ECO:0000256" key="6">
    <source>
        <dbReference type="SAM" id="Phobius"/>
    </source>
</evidence>
<feature type="transmembrane region" description="Helical" evidence="6">
    <location>
        <begin position="382"/>
        <end position="402"/>
    </location>
</feature>
<feature type="transmembrane region" description="Helical" evidence="6">
    <location>
        <begin position="414"/>
        <end position="433"/>
    </location>
</feature>
<reference evidence="7 8" key="1">
    <citation type="submission" date="2021-12" db="EMBL/GenBank/DDBJ databases">
        <title>Discovery of the Pendulisporaceae a myxobacterial family with distinct sporulation behavior and unique specialized metabolism.</title>
        <authorList>
            <person name="Garcia R."/>
            <person name="Popoff A."/>
            <person name="Bader C.D."/>
            <person name="Loehr J."/>
            <person name="Walesch S."/>
            <person name="Walt C."/>
            <person name="Boldt J."/>
            <person name="Bunk B."/>
            <person name="Haeckl F.J.F.P.J."/>
            <person name="Gunesch A.P."/>
            <person name="Birkelbach J."/>
            <person name="Nuebel U."/>
            <person name="Pietschmann T."/>
            <person name="Bach T."/>
            <person name="Mueller R."/>
        </authorList>
    </citation>
    <scope>NUCLEOTIDE SEQUENCE [LARGE SCALE GENOMIC DNA]</scope>
    <source>
        <strain evidence="7 8">MSr12523</strain>
    </source>
</reference>
<dbReference type="GO" id="GO:0016757">
    <property type="term" value="F:glycosyltransferase activity"/>
    <property type="evidence" value="ECO:0007669"/>
    <property type="project" value="UniProtKB-KW"/>
</dbReference>
<evidence type="ECO:0000256" key="2">
    <source>
        <dbReference type="ARBA" id="ARBA00022475"/>
    </source>
</evidence>
<dbReference type="CDD" id="cd06423">
    <property type="entry name" value="CESA_like"/>
    <property type="match status" value="1"/>
</dbReference>
<keyword evidence="2" id="KW-1003">Cell membrane</keyword>
<dbReference type="Proteomes" id="UP001379533">
    <property type="component" value="Chromosome"/>
</dbReference>
<keyword evidence="3 7" id="KW-0328">Glycosyltransferase</keyword>
<keyword evidence="4 7" id="KW-0808">Transferase</keyword>
<feature type="transmembrane region" description="Helical" evidence="6">
    <location>
        <begin position="349"/>
        <end position="370"/>
    </location>
</feature>
<accession>A0ABZ2K0H2</accession>
<evidence type="ECO:0000256" key="3">
    <source>
        <dbReference type="ARBA" id="ARBA00022676"/>
    </source>
</evidence>
<feature type="transmembrane region" description="Helical" evidence="6">
    <location>
        <begin position="12"/>
        <end position="34"/>
    </location>
</feature>
<keyword evidence="6" id="KW-0812">Transmembrane</keyword>